<accession>A0A430CE49</accession>
<dbReference type="SMART" id="SM00470">
    <property type="entry name" value="ParB"/>
    <property type="match status" value="1"/>
</dbReference>
<evidence type="ECO:0000313" key="3">
    <source>
        <dbReference type="Proteomes" id="UP000287746"/>
    </source>
</evidence>
<organism evidence="2 3">
    <name type="scientific">Sphingomonas koreensis</name>
    <dbReference type="NCBI Taxonomy" id="93064"/>
    <lineage>
        <taxon>Bacteria</taxon>
        <taxon>Pseudomonadati</taxon>
        <taxon>Pseudomonadota</taxon>
        <taxon>Alphaproteobacteria</taxon>
        <taxon>Sphingomonadales</taxon>
        <taxon>Sphingomonadaceae</taxon>
        <taxon>Sphingomonas</taxon>
    </lineage>
</organism>
<sequence length="365" mass="39819">MLQSARLCCLVERSSTRRTNMTYHDLTRFKEAKVIQIDPAHCTPHPANRRDLAHAAEHIEGLKASILASGQLVPAILLAVPEPDKLYTIFGACRAAAIHQLRLEGHDVHLSAILMEGELVLGDLMIAAEQTRTRDWSQWERAELFDRLAADMSNSEIARQLELNKSTVGRTRNVTALPRPFLELVADRHAIEAEPARLFNKAWASPQRMILARHLAELLVRGEKIAAAALFESCIEALALSGEEVAAEPGVVADGTADAVGAALAALQTVVREQLGDEDDDNDDIDRHDGNVDADVRRASRVERKLEAGPRIVDIVLEDEEGEIIGEAKRTTTGALIITVEAVDQFPVDAVGAAITAALVRLFVN</sequence>
<dbReference type="AlphaFoldDB" id="A0A430CE49"/>
<dbReference type="InterPro" id="IPR050336">
    <property type="entry name" value="Chromosome_partition/occlusion"/>
</dbReference>
<proteinExistence type="predicted"/>
<name>A0A430CE49_9SPHN</name>
<dbReference type="Proteomes" id="UP000287746">
    <property type="component" value="Unassembled WGS sequence"/>
</dbReference>
<protein>
    <recommendedName>
        <fullName evidence="1">ParB-like N-terminal domain-containing protein</fullName>
    </recommendedName>
</protein>
<evidence type="ECO:0000259" key="1">
    <source>
        <dbReference type="SMART" id="SM00470"/>
    </source>
</evidence>
<dbReference type="SUPFAM" id="SSF110849">
    <property type="entry name" value="ParB/Sulfiredoxin"/>
    <property type="match status" value="1"/>
</dbReference>
<dbReference type="GO" id="GO:0007059">
    <property type="term" value="P:chromosome segregation"/>
    <property type="evidence" value="ECO:0007669"/>
    <property type="project" value="TreeGrafter"/>
</dbReference>
<dbReference type="PANTHER" id="PTHR33375">
    <property type="entry name" value="CHROMOSOME-PARTITIONING PROTEIN PARB-RELATED"/>
    <property type="match status" value="1"/>
</dbReference>
<gene>
    <name evidence="2" type="ORF">DAH66_21940</name>
</gene>
<comment type="caution">
    <text evidence="2">The sequence shown here is derived from an EMBL/GenBank/DDBJ whole genome shotgun (WGS) entry which is preliminary data.</text>
</comment>
<dbReference type="GO" id="GO:0005694">
    <property type="term" value="C:chromosome"/>
    <property type="evidence" value="ECO:0007669"/>
    <property type="project" value="TreeGrafter"/>
</dbReference>
<dbReference type="EMBL" id="QQYZ01000042">
    <property type="protein sequence ID" value="RSY76330.1"/>
    <property type="molecule type" value="Genomic_DNA"/>
</dbReference>
<dbReference type="PANTHER" id="PTHR33375:SF1">
    <property type="entry name" value="CHROMOSOME-PARTITIONING PROTEIN PARB-RELATED"/>
    <property type="match status" value="1"/>
</dbReference>
<evidence type="ECO:0000313" key="2">
    <source>
        <dbReference type="EMBL" id="RSY76330.1"/>
    </source>
</evidence>
<dbReference type="InterPro" id="IPR036086">
    <property type="entry name" value="ParB/Sulfiredoxin_sf"/>
</dbReference>
<dbReference type="Gene3D" id="1.10.10.2830">
    <property type="match status" value="1"/>
</dbReference>
<feature type="domain" description="ParB-like N-terminal" evidence="1">
    <location>
        <begin position="35"/>
        <end position="134"/>
    </location>
</feature>
<dbReference type="InterPro" id="IPR003115">
    <property type="entry name" value="ParB_N"/>
</dbReference>
<dbReference type="SUPFAM" id="SSF109709">
    <property type="entry name" value="KorB DNA-binding domain-like"/>
    <property type="match status" value="1"/>
</dbReference>
<reference evidence="2 3" key="1">
    <citation type="submission" date="2018-07" db="EMBL/GenBank/DDBJ databases">
        <title>Genomic and Epidemiologic Investigation of an Indolent Hospital Outbreak.</title>
        <authorList>
            <person name="Johnson R.C."/>
            <person name="Deming C."/>
            <person name="Conlan S."/>
            <person name="Zellmer C.J."/>
            <person name="Michelin A.V."/>
            <person name="Lee-Lin S."/>
            <person name="Thomas P.J."/>
            <person name="Park M."/>
            <person name="Weingarten R.A."/>
            <person name="Less J."/>
            <person name="Dekker J.P."/>
            <person name="Frank K.M."/>
            <person name="Musser K.A."/>
            <person name="Mcquiston J.R."/>
            <person name="Henderson D.K."/>
            <person name="Lau A.F."/>
            <person name="Palmore T.N."/>
            <person name="Segre J.A."/>
        </authorList>
    </citation>
    <scope>NUCLEOTIDE SEQUENCE [LARGE SCALE GENOMIC DNA]</scope>
    <source>
        <strain evidence="2 3">SK-CDC1_0717</strain>
    </source>
</reference>